<keyword evidence="1 2" id="KW-0129">CBS domain</keyword>
<dbReference type="InterPro" id="IPR000644">
    <property type="entry name" value="CBS_dom"/>
</dbReference>
<dbReference type="PANTHER" id="PTHR43080:SF2">
    <property type="entry name" value="CBS DOMAIN-CONTAINING PROTEIN"/>
    <property type="match status" value="1"/>
</dbReference>
<dbReference type="Gene3D" id="3.10.580.10">
    <property type="entry name" value="CBS-domain"/>
    <property type="match status" value="1"/>
</dbReference>
<sequence length="139" mass="14458">MTTARDLMSSPAQSLKTSDSIVTAAQALSSNDVGSMPVLDENGQLAGILTDRDIVVRGLAQGVTPDRGTVADVLTETVVVVNADDDQDKIVNALTQNQVRRLPVLDGNEVVGMVSQADLARALPNSETGNVVAAISEES</sequence>
<protein>
    <submittedName>
        <fullName evidence="4">CBS domain-containing protein</fullName>
    </submittedName>
</protein>
<evidence type="ECO:0000256" key="2">
    <source>
        <dbReference type="PROSITE-ProRule" id="PRU00703"/>
    </source>
</evidence>
<dbReference type="PANTHER" id="PTHR43080">
    <property type="entry name" value="CBS DOMAIN-CONTAINING PROTEIN CBSX3, MITOCHONDRIAL"/>
    <property type="match status" value="1"/>
</dbReference>
<dbReference type="SMART" id="SM00116">
    <property type="entry name" value="CBS"/>
    <property type="match status" value="2"/>
</dbReference>
<feature type="domain" description="CBS" evidence="3">
    <location>
        <begin position="8"/>
        <end position="67"/>
    </location>
</feature>
<keyword evidence="5" id="KW-1185">Reference proteome</keyword>
<reference evidence="4" key="1">
    <citation type="submission" date="2020-03" db="EMBL/GenBank/DDBJ databases">
        <title>Draft sequencing of Calidifontibacter sp. DB0510.</title>
        <authorList>
            <person name="Kim D.-U."/>
        </authorList>
    </citation>
    <scope>NUCLEOTIDE SEQUENCE</scope>
    <source>
        <strain evidence="4">DB0510</strain>
    </source>
</reference>
<dbReference type="RefSeq" id="WP_166196719.1">
    <property type="nucleotide sequence ID" value="NZ_JAAOIV010000007.1"/>
</dbReference>
<dbReference type="Proteomes" id="UP000744769">
    <property type="component" value="Unassembled WGS sequence"/>
</dbReference>
<dbReference type="SUPFAM" id="SSF54631">
    <property type="entry name" value="CBS-domain pair"/>
    <property type="match status" value="1"/>
</dbReference>
<dbReference type="EMBL" id="JAAOIV010000007">
    <property type="protein sequence ID" value="NHN56188.1"/>
    <property type="molecule type" value="Genomic_DNA"/>
</dbReference>
<evidence type="ECO:0000259" key="3">
    <source>
        <dbReference type="PROSITE" id="PS51371"/>
    </source>
</evidence>
<gene>
    <name evidence="4" type="ORF">G9U51_10405</name>
</gene>
<dbReference type="AlphaFoldDB" id="A0A967B279"/>
<dbReference type="Pfam" id="PF00571">
    <property type="entry name" value="CBS"/>
    <property type="match status" value="2"/>
</dbReference>
<organism evidence="4 5">
    <name type="scientific">Metallococcus carri</name>
    <dbReference type="NCBI Taxonomy" id="1656884"/>
    <lineage>
        <taxon>Bacteria</taxon>
        <taxon>Bacillati</taxon>
        <taxon>Actinomycetota</taxon>
        <taxon>Actinomycetes</taxon>
        <taxon>Micrococcales</taxon>
        <taxon>Dermacoccaceae</taxon>
        <taxon>Metallococcus</taxon>
    </lineage>
</organism>
<evidence type="ECO:0000313" key="5">
    <source>
        <dbReference type="Proteomes" id="UP000744769"/>
    </source>
</evidence>
<dbReference type="PROSITE" id="PS51371">
    <property type="entry name" value="CBS"/>
    <property type="match status" value="2"/>
</dbReference>
<dbReference type="InterPro" id="IPR046342">
    <property type="entry name" value="CBS_dom_sf"/>
</dbReference>
<comment type="caution">
    <text evidence="4">The sequence shown here is derived from an EMBL/GenBank/DDBJ whole genome shotgun (WGS) entry which is preliminary data.</text>
</comment>
<evidence type="ECO:0000313" key="4">
    <source>
        <dbReference type="EMBL" id="NHN56188.1"/>
    </source>
</evidence>
<accession>A0A967B279</accession>
<proteinExistence type="predicted"/>
<evidence type="ECO:0000256" key="1">
    <source>
        <dbReference type="ARBA" id="ARBA00023122"/>
    </source>
</evidence>
<name>A0A967B279_9MICO</name>
<dbReference type="InterPro" id="IPR051257">
    <property type="entry name" value="Diverse_CBS-Domain"/>
</dbReference>
<feature type="domain" description="CBS" evidence="3">
    <location>
        <begin position="74"/>
        <end position="131"/>
    </location>
</feature>